<evidence type="ECO:0000313" key="3">
    <source>
        <dbReference type="EMBL" id="EDV98728.1"/>
    </source>
</evidence>
<keyword evidence="2" id="KW-0472">Membrane</keyword>
<protein>
    <submittedName>
        <fullName evidence="3">GH13475</fullName>
    </submittedName>
</protein>
<sequence>MRKLYGNGSRSGSSSTATIPYNNGISCADQCHTLLSSPPFPFPHREQPLPSKCLWRQPTAQRQRVAREERRKRGCRRFQKFIFVIVDCIVGGIVASQLEDDHSAHSENAPEARQQLDMKLEHQEQQPPKPARR</sequence>
<keyword evidence="2" id="KW-1133">Transmembrane helix</keyword>
<dbReference type="AlphaFoldDB" id="B4JP98"/>
<dbReference type="Proteomes" id="UP000001070">
    <property type="component" value="Unassembled WGS sequence"/>
</dbReference>
<evidence type="ECO:0000256" key="1">
    <source>
        <dbReference type="SAM" id="MobiDB-lite"/>
    </source>
</evidence>
<name>B4JP98_DROGR</name>
<dbReference type="InParanoid" id="B4JP98"/>
<feature type="transmembrane region" description="Helical" evidence="2">
    <location>
        <begin position="81"/>
        <end position="98"/>
    </location>
</feature>
<keyword evidence="4" id="KW-1185">Reference proteome</keyword>
<organism evidence="4">
    <name type="scientific">Drosophila grimshawi</name>
    <name type="common">Hawaiian fruit fly</name>
    <name type="synonym">Idiomyia grimshawi</name>
    <dbReference type="NCBI Taxonomy" id="7222"/>
    <lineage>
        <taxon>Eukaryota</taxon>
        <taxon>Metazoa</taxon>
        <taxon>Ecdysozoa</taxon>
        <taxon>Arthropoda</taxon>
        <taxon>Hexapoda</taxon>
        <taxon>Insecta</taxon>
        <taxon>Pterygota</taxon>
        <taxon>Neoptera</taxon>
        <taxon>Endopterygota</taxon>
        <taxon>Diptera</taxon>
        <taxon>Brachycera</taxon>
        <taxon>Muscomorpha</taxon>
        <taxon>Ephydroidea</taxon>
        <taxon>Drosophilidae</taxon>
        <taxon>Drosophila</taxon>
        <taxon>Hawaiian Drosophila</taxon>
    </lineage>
</organism>
<dbReference type="HOGENOM" id="CLU_1908844_0_0_1"/>
<accession>B4JP98</accession>
<evidence type="ECO:0000256" key="2">
    <source>
        <dbReference type="SAM" id="Phobius"/>
    </source>
</evidence>
<keyword evidence="2" id="KW-0812">Transmembrane</keyword>
<evidence type="ECO:0000313" key="4">
    <source>
        <dbReference type="Proteomes" id="UP000001070"/>
    </source>
</evidence>
<feature type="compositionally biased region" description="Basic and acidic residues" evidence="1">
    <location>
        <begin position="100"/>
        <end position="124"/>
    </location>
</feature>
<reference evidence="3 4" key="1">
    <citation type="journal article" date="2007" name="Nature">
        <title>Evolution of genes and genomes on the Drosophila phylogeny.</title>
        <authorList>
            <consortium name="Drosophila 12 Genomes Consortium"/>
            <person name="Clark A.G."/>
            <person name="Eisen M.B."/>
            <person name="Smith D.R."/>
            <person name="Bergman C.M."/>
            <person name="Oliver B."/>
            <person name="Markow T.A."/>
            <person name="Kaufman T.C."/>
            <person name="Kellis M."/>
            <person name="Gelbart W."/>
            <person name="Iyer V.N."/>
            <person name="Pollard D.A."/>
            <person name="Sackton T.B."/>
            <person name="Larracuente A.M."/>
            <person name="Singh N.D."/>
            <person name="Abad J.P."/>
            <person name="Abt D.N."/>
            <person name="Adryan B."/>
            <person name="Aguade M."/>
            <person name="Akashi H."/>
            <person name="Anderson W.W."/>
            <person name="Aquadro C.F."/>
            <person name="Ardell D.H."/>
            <person name="Arguello R."/>
            <person name="Artieri C.G."/>
            <person name="Barbash D.A."/>
            <person name="Barker D."/>
            <person name="Barsanti P."/>
            <person name="Batterham P."/>
            <person name="Batzoglou S."/>
            <person name="Begun D."/>
            <person name="Bhutkar A."/>
            <person name="Blanco E."/>
            <person name="Bosak S.A."/>
            <person name="Bradley R.K."/>
            <person name="Brand A.D."/>
            <person name="Brent M.R."/>
            <person name="Brooks A.N."/>
            <person name="Brown R.H."/>
            <person name="Butlin R.K."/>
            <person name="Caggese C."/>
            <person name="Calvi B.R."/>
            <person name="Bernardo de Carvalho A."/>
            <person name="Caspi A."/>
            <person name="Castrezana S."/>
            <person name="Celniker S.E."/>
            <person name="Chang J.L."/>
            <person name="Chapple C."/>
            <person name="Chatterji S."/>
            <person name="Chinwalla A."/>
            <person name="Civetta A."/>
            <person name="Clifton S.W."/>
            <person name="Comeron J.M."/>
            <person name="Costello J.C."/>
            <person name="Coyne J.A."/>
            <person name="Daub J."/>
            <person name="David R.G."/>
            <person name="Delcher A.L."/>
            <person name="Delehaunty K."/>
            <person name="Do C.B."/>
            <person name="Ebling H."/>
            <person name="Edwards K."/>
            <person name="Eickbush T."/>
            <person name="Evans J.D."/>
            <person name="Filipski A."/>
            <person name="Findeiss S."/>
            <person name="Freyhult E."/>
            <person name="Fulton L."/>
            <person name="Fulton R."/>
            <person name="Garcia A.C."/>
            <person name="Gardiner A."/>
            <person name="Garfield D.A."/>
            <person name="Garvin B.E."/>
            <person name="Gibson G."/>
            <person name="Gilbert D."/>
            <person name="Gnerre S."/>
            <person name="Godfrey J."/>
            <person name="Good R."/>
            <person name="Gotea V."/>
            <person name="Gravely B."/>
            <person name="Greenberg A.J."/>
            <person name="Griffiths-Jones S."/>
            <person name="Gross S."/>
            <person name="Guigo R."/>
            <person name="Gustafson E.A."/>
            <person name="Haerty W."/>
            <person name="Hahn M.W."/>
            <person name="Halligan D.L."/>
            <person name="Halpern A.L."/>
            <person name="Halter G.M."/>
            <person name="Han M.V."/>
            <person name="Heger A."/>
            <person name="Hillier L."/>
            <person name="Hinrichs A.S."/>
            <person name="Holmes I."/>
            <person name="Hoskins R.A."/>
            <person name="Hubisz M.J."/>
            <person name="Hultmark D."/>
            <person name="Huntley M.A."/>
            <person name="Jaffe D.B."/>
            <person name="Jagadeeshan S."/>
            <person name="Jeck W.R."/>
            <person name="Johnson J."/>
            <person name="Jones C.D."/>
            <person name="Jordan W.C."/>
            <person name="Karpen G.H."/>
            <person name="Kataoka E."/>
            <person name="Keightley P.D."/>
            <person name="Kheradpour P."/>
            <person name="Kirkness E.F."/>
            <person name="Koerich L.B."/>
            <person name="Kristiansen K."/>
            <person name="Kudrna D."/>
            <person name="Kulathinal R.J."/>
            <person name="Kumar S."/>
            <person name="Kwok R."/>
            <person name="Lander E."/>
            <person name="Langley C.H."/>
            <person name="Lapoint R."/>
            <person name="Lazzaro B.P."/>
            <person name="Lee S.J."/>
            <person name="Levesque L."/>
            <person name="Li R."/>
            <person name="Lin C.F."/>
            <person name="Lin M.F."/>
            <person name="Lindblad-Toh K."/>
            <person name="Llopart A."/>
            <person name="Long M."/>
            <person name="Low L."/>
            <person name="Lozovsky E."/>
            <person name="Lu J."/>
            <person name="Luo M."/>
            <person name="Machado C.A."/>
            <person name="Makalowski W."/>
            <person name="Marzo M."/>
            <person name="Matsuda M."/>
            <person name="Matzkin L."/>
            <person name="McAllister B."/>
            <person name="McBride C.S."/>
            <person name="McKernan B."/>
            <person name="McKernan K."/>
            <person name="Mendez-Lago M."/>
            <person name="Minx P."/>
            <person name="Mollenhauer M.U."/>
            <person name="Montooth K."/>
            <person name="Mount S.M."/>
            <person name="Mu X."/>
            <person name="Myers E."/>
            <person name="Negre B."/>
            <person name="Newfeld S."/>
            <person name="Nielsen R."/>
            <person name="Noor M.A."/>
            <person name="O'Grady P."/>
            <person name="Pachter L."/>
            <person name="Papaceit M."/>
            <person name="Parisi M.J."/>
            <person name="Parisi M."/>
            <person name="Parts L."/>
            <person name="Pedersen J.S."/>
            <person name="Pesole G."/>
            <person name="Phillippy A.M."/>
            <person name="Ponting C.P."/>
            <person name="Pop M."/>
            <person name="Porcelli D."/>
            <person name="Powell J.R."/>
            <person name="Prohaska S."/>
            <person name="Pruitt K."/>
            <person name="Puig M."/>
            <person name="Quesneville H."/>
            <person name="Ram K.R."/>
            <person name="Rand D."/>
            <person name="Rasmussen M.D."/>
            <person name="Reed L.K."/>
            <person name="Reenan R."/>
            <person name="Reily A."/>
            <person name="Remington K.A."/>
            <person name="Rieger T.T."/>
            <person name="Ritchie M.G."/>
            <person name="Robin C."/>
            <person name="Rogers Y.H."/>
            <person name="Rohde C."/>
            <person name="Rozas J."/>
            <person name="Rubenfield M.J."/>
            <person name="Ruiz A."/>
            <person name="Russo S."/>
            <person name="Salzberg S.L."/>
            <person name="Sanchez-Gracia A."/>
            <person name="Saranga D.J."/>
            <person name="Sato H."/>
            <person name="Schaeffer S.W."/>
            <person name="Schatz M.C."/>
            <person name="Schlenke T."/>
            <person name="Schwartz R."/>
            <person name="Segarra C."/>
            <person name="Singh R.S."/>
            <person name="Sirot L."/>
            <person name="Sirota M."/>
            <person name="Sisneros N.B."/>
            <person name="Smith C.D."/>
            <person name="Smith T.F."/>
            <person name="Spieth J."/>
            <person name="Stage D.E."/>
            <person name="Stark A."/>
            <person name="Stephan W."/>
            <person name="Strausberg R.L."/>
            <person name="Strempel S."/>
            <person name="Sturgill D."/>
            <person name="Sutton G."/>
            <person name="Sutton G.G."/>
            <person name="Tao W."/>
            <person name="Teichmann S."/>
            <person name="Tobari Y.N."/>
            <person name="Tomimura Y."/>
            <person name="Tsolas J.M."/>
            <person name="Valente V.L."/>
            <person name="Venter E."/>
            <person name="Venter J.C."/>
            <person name="Vicario S."/>
            <person name="Vieira F.G."/>
            <person name="Vilella A.J."/>
            <person name="Villasante A."/>
            <person name="Walenz B."/>
            <person name="Wang J."/>
            <person name="Wasserman M."/>
            <person name="Watts T."/>
            <person name="Wilson D."/>
            <person name="Wilson R.K."/>
            <person name="Wing R.A."/>
            <person name="Wolfner M.F."/>
            <person name="Wong A."/>
            <person name="Wong G.K."/>
            <person name="Wu C.I."/>
            <person name="Wu G."/>
            <person name="Yamamoto D."/>
            <person name="Yang H.P."/>
            <person name="Yang S.P."/>
            <person name="Yorke J.A."/>
            <person name="Yoshida K."/>
            <person name="Zdobnov E."/>
            <person name="Zhang P."/>
            <person name="Zhang Y."/>
            <person name="Zimin A.V."/>
            <person name="Baldwin J."/>
            <person name="Abdouelleil A."/>
            <person name="Abdulkadir J."/>
            <person name="Abebe A."/>
            <person name="Abera B."/>
            <person name="Abreu J."/>
            <person name="Acer S.C."/>
            <person name="Aftuck L."/>
            <person name="Alexander A."/>
            <person name="An P."/>
            <person name="Anderson E."/>
            <person name="Anderson S."/>
            <person name="Arachi H."/>
            <person name="Azer M."/>
            <person name="Bachantsang P."/>
            <person name="Barry A."/>
            <person name="Bayul T."/>
            <person name="Berlin A."/>
            <person name="Bessette D."/>
            <person name="Bloom T."/>
            <person name="Blye J."/>
            <person name="Boguslavskiy L."/>
            <person name="Bonnet C."/>
            <person name="Boukhgalter B."/>
            <person name="Bourzgui I."/>
            <person name="Brown A."/>
            <person name="Cahill P."/>
            <person name="Channer S."/>
            <person name="Cheshatsang Y."/>
            <person name="Chuda L."/>
            <person name="Citroen M."/>
            <person name="Collymore A."/>
            <person name="Cooke P."/>
            <person name="Costello M."/>
            <person name="D'Aco K."/>
            <person name="Daza R."/>
            <person name="De Haan G."/>
            <person name="DeGray S."/>
            <person name="DeMaso C."/>
            <person name="Dhargay N."/>
            <person name="Dooley K."/>
            <person name="Dooley E."/>
            <person name="Doricent M."/>
            <person name="Dorje P."/>
            <person name="Dorjee K."/>
            <person name="Dupes A."/>
            <person name="Elong R."/>
            <person name="Falk J."/>
            <person name="Farina A."/>
            <person name="Faro S."/>
            <person name="Ferguson D."/>
            <person name="Fisher S."/>
            <person name="Foley C.D."/>
            <person name="Franke A."/>
            <person name="Friedrich D."/>
            <person name="Gadbois L."/>
            <person name="Gearin G."/>
            <person name="Gearin C.R."/>
            <person name="Giannoukos G."/>
            <person name="Goode T."/>
            <person name="Graham J."/>
            <person name="Grandbois E."/>
            <person name="Grewal S."/>
            <person name="Gyaltsen K."/>
            <person name="Hafez N."/>
            <person name="Hagos B."/>
            <person name="Hall J."/>
            <person name="Henson C."/>
            <person name="Hollinger A."/>
            <person name="Honan T."/>
            <person name="Huard M.D."/>
            <person name="Hughes L."/>
            <person name="Hurhula B."/>
            <person name="Husby M.E."/>
            <person name="Kamat A."/>
            <person name="Kanga B."/>
            <person name="Kashin S."/>
            <person name="Khazanovich D."/>
            <person name="Kisner P."/>
            <person name="Lance K."/>
            <person name="Lara M."/>
            <person name="Lee W."/>
            <person name="Lennon N."/>
            <person name="Letendre F."/>
            <person name="LeVine R."/>
            <person name="Lipovsky A."/>
            <person name="Liu X."/>
            <person name="Liu J."/>
            <person name="Liu S."/>
            <person name="Lokyitsang T."/>
            <person name="Lokyitsang Y."/>
            <person name="Lubonja R."/>
            <person name="Lui A."/>
            <person name="MacDonald P."/>
            <person name="Magnisalis V."/>
            <person name="Maru K."/>
            <person name="Matthews C."/>
            <person name="McCusker W."/>
            <person name="McDonough S."/>
            <person name="Mehta T."/>
            <person name="Meldrim J."/>
            <person name="Meneus L."/>
            <person name="Mihai O."/>
            <person name="Mihalev A."/>
            <person name="Mihova T."/>
            <person name="Mittelman R."/>
            <person name="Mlenga V."/>
            <person name="Montmayeur A."/>
            <person name="Mulrain L."/>
            <person name="Navidi A."/>
            <person name="Naylor J."/>
            <person name="Negash T."/>
            <person name="Nguyen T."/>
            <person name="Nguyen N."/>
            <person name="Nicol R."/>
            <person name="Norbu C."/>
            <person name="Norbu N."/>
            <person name="Novod N."/>
            <person name="O'Neill B."/>
            <person name="Osman S."/>
            <person name="Markiewicz E."/>
            <person name="Oyono O.L."/>
            <person name="Patti C."/>
            <person name="Phunkhang P."/>
            <person name="Pierre F."/>
            <person name="Priest M."/>
            <person name="Raghuraman S."/>
            <person name="Rege F."/>
            <person name="Reyes R."/>
            <person name="Rise C."/>
            <person name="Rogov P."/>
            <person name="Ross K."/>
            <person name="Ryan E."/>
            <person name="Settipalli S."/>
            <person name="Shea T."/>
            <person name="Sherpa N."/>
            <person name="Shi L."/>
            <person name="Shih D."/>
            <person name="Sparrow T."/>
            <person name="Spaulding J."/>
            <person name="Stalker J."/>
            <person name="Stange-Thomann N."/>
            <person name="Stavropoulos S."/>
            <person name="Stone C."/>
            <person name="Strader C."/>
            <person name="Tesfaye S."/>
            <person name="Thomson T."/>
            <person name="Thoulutsang Y."/>
            <person name="Thoulutsang D."/>
            <person name="Topham K."/>
            <person name="Topping I."/>
            <person name="Tsamla T."/>
            <person name="Vassiliev H."/>
            <person name="Vo A."/>
            <person name="Wangchuk T."/>
            <person name="Wangdi T."/>
            <person name="Weiand M."/>
            <person name="Wilkinson J."/>
            <person name="Wilson A."/>
            <person name="Yadav S."/>
            <person name="Young G."/>
            <person name="Yu Q."/>
            <person name="Zembek L."/>
            <person name="Zhong D."/>
            <person name="Zimmer A."/>
            <person name="Zwirko Z."/>
            <person name="Jaffe D.B."/>
            <person name="Alvarez P."/>
            <person name="Brockman W."/>
            <person name="Butler J."/>
            <person name="Chin C."/>
            <person name="Gnerre S."/>
            <person name="Grabherr M."/>
            <person name="Kleber M."/>
            <person name="Mauceli E."/>
            <person name="MacCallum I."/>
        </authorList>
    </citation>
    <scope>NUCLEOTIDE SEQUENCE [LARGE SCALE GENOMIC DNA]</scope>
    <source>
        <strain evidence="4">Tucson 15287-2541.00</strain>
    </source>
</reference>
<dbReference type="EMBL" id="CH916372">
    <property type="protein sequence ID" value="EDV98728.1"/>
    <property type="molecule type" value="Genomic_DNA"/>
</dbReference>
<gene>
    <name evidence="3" type="primary">Dgri\GH13475</name>
    <name evidence="3" type="ORF">Dgri_GH13475</name>
</gene>
<feature type="region of interest" description="Disordered" evidence="1">
    <location>
        <begin position="100"/>
        <end position="133"/>
    </location>
</feature>
<proteinExistence type="predicted"/>